<evidence type="ECO:0000256" key="4">
    <source>
        <dbReference type="ARBA" id="ARBA00022842"/>
    </source>
</evidence>
<dbReference type="GO" id="GO:0008865">
    <property type="term" value="F:fructokinase activity"/>
    <property type="evidence" value="ECO:0007669"/>
    <property type="project" value="UniProtKB-EC"/>
</dbReference>
<dbReference type="Proteomes" id="UP000197361">
    <property type="component" value="Unassembled WGS sequence"/>
</dbReference>
<name>A0A246JX32_9SPHN</name>
<dbReference type="Gene3D" id="3.30.420.40">
    <property type="match status" value="2"/>
</dbReference>
<dbReference type="InterPro" id="IPR043129">
    <property type="entry name" value="ATPase_NBD"/>
</dbReference>
<dbReference type="SUPFAM" id="SSF53067">
    <property type="entry name" value="Actin-like ATPase domain"/>
    <property type="match status" value="1"/>
</dbReference>
<sequence>MLAGVELGGTKCICTWGTGQDDVRGQEVIATGPPAATLAAIARVLAGWDFRALGIASFGPLELDRASPDFGTILATPKSLWRGTSLLPLAKDMPCIIDTDVNGAALAEGRWGAAQGLHSWAYITVGTGVGVGSVSGGRILRGAGHSEAGHQRIPKLAGDRFGGTCMFHGDCVEGLASGPALAARTGREAALLPSDHPAWNHGAHAIAMLCHNLLLTTLPERIMIGGGVTNGQPQLLAMVRDHLANSLADYGNRGPVDQLVVPPALGARAGWLGPLALAATIIDEPGQRRSLQK</sequence>
<dbReference type="InterPro" id="IPR051804">
    <property type="entry name" value="Carb_Metab_Reg_Kinase/Isom"/>
</dbReference>
<evidence type="ECO:0000256" key="3">
    <source>
        <dbReference type="ARBA" id="ARBA00022833"/>
    </source>
</evidence>
<evidence type="ECO:0000256" key="2">
    <source>
        <dbReference type="ARBA" id="ARBA00022723"/>
    </source>
</evidence>
<proteinExistence type="predicted"/>
<dbReference type="PANTHER" id="PTHR42742">
    <property type="entry name" value="TRANSCRIPTIONAL REPRESSOR MPRA"/>
    <property type="match status" value="1"/>
</dbReference>
<dbReference type="Pfam" id="PF00480">
    <property type="entry name" value="ROK"/>
    <property type="match status" value="1"/>
</dbReference>
<keyword evidence="3" id="KW-0862">Zinc</keyword>
<keyword evidence="2" id="KW-0479">Metal-binding</keyword>
<dbReference type="AlphaFoldDB" id="A0A246JX32"/>
<dbReference type="InterPro" id="IPR000600">
    <property type="entry name" value="ROK"/>
</dbReference>
<keyword evidence="4" id="KW-0460">Magnesium</keyword>
<dbReference type="OrthoDB" id="9783435at2"/>
<comment type="catalytic activity">
    <reaction evidence="6">
        <text>D-fructose + ATP = D-fructose 6-phosphate + ADP + H(+)</text>
        <dbReference type="Rhea" id="RHEA:16125"/>
        <dbReference type="ChEBI" id="CHEBI:15378"/>
        <dbReference type="ChEBI" id="CHEBI:30616"/>
        <dbReference type="ChEBI" id="CHEBI:37721"/>
        <dbReference type="ChEBI" id="CHEBI:61527"/>
        <dbReference type="ChEBI" id="CHEBI:456216"/>
        <dbReference type="EC" id="2.7.1.4"/>
    </reaction>
</comment>
<evidence type="ECO:0000313" key="8">
    <source>
        <dbReference type="Proteomes" id="UP000197361"/>
    </source>
</evidence>
<evidence type="ECO:0000256" key="6">
    <source>
        <dbReference type="ARBA" id="ARBA00048451"/>
    </source>
</evidence>
<dbReference type="EMBL" id="NISK01000002">
    <property type="protein sequence ID" value="OWQ97620.1"/>
    <property type="molecule type" value="Genomic_DNA"/>
</dbReference>
<organism evidence="7 8">
    <name type="scientific">Sphingopyxis bauzanensis</name>
    <dbReference type="NCBI Taxonomy" id="651663"/>
    <lineage>
        <taxon>Bacteria</taxon>
        <taxon>Pseudomonadati</taxon>
        <taxon>Pseudomonadota</taxon>
        <taxon>Alphaproteobacteria</taxon>
        <taxon>Sphingomonadales</taxon>
        <taxon>Sphingomonadaceae</taxon>
        <taxon>Sphingopyxis</taxon>
    </lineage>
</organism>
<dbReference type="PANTHER" id="PTHR42742:SF3">
    <property type="entry name" value="FRUCTOKINASE"/>
    <property type="match status" value="1"/>
</dbReference>
<keyword evidence="7" id="KW-0808">Transferase</keyword>
<keyword evidence="7" id="KW-0418">Kinase</keyword>
<protein>
    <recommendedName>
        <fullName evidence="5">fructokinase</fullName>
        <ecNumber evidence="5">2.7.1.4</ecNumber>
    </recommendedName>
</protein>
<dbReference type="EC" id="2.7.1.4" evidence="5"/>
<dbReference type="CDD" id="cd24067">
    <property type="entry name" value="ASKHA_NBD_ROK_BsFRK-like"/>
    <property type="match status" value="1"/>
</dbReference>
<evidence type="ECO:0000256" key="1">
    <source>
        <dbReference type="ARBA" id="ARBA00001946"/>
    </source>
</evidence>
<evidence type="ECO:0000313" key="7">
    <source>
        <dbReference type="EMBL" id="OWQ97620.1"/>
    </source>
</evidence>
<dbReference type="GO" id="GO:0046872">
    <property type="term" value="F:metal ion binding"/>
    <property type="evidence" value="ECO:0007669"/>
    <property type="project" value="UniProtKB-KW"/>
</dbReference>
<accession>A0A246JX32</accession>
<reference evidence="7 8" key="1">
    <citation type="journal article" date="2010" name="Int. J. Syst. Evol. Microbiol.">
        <title>Sphingopyxis bauzanensis sp. nov., a psychrophilic bacterium isolated from soil.</title>
        <authorList>
            <person name="Zhang D.C."/>
            <person name="Liu H.C."/>
            <person name="Xin Y.H."/>
            <person name="Zhou Y.G."/>
            <person name="Schinner F."/>
            <person name="Margesin R."/>
        </authorList>
    </citation>
    <scope>NUCLEOTIDE SEQUENCE [LARGE SCALE GENOMIC DNA]</scope>
    <source>
        <strain evidence="7 8">DSM 22271</strain>
    </source>
</reference>
<comment type="cofactor">
    <cofactor evidence="1">
        <name>Mg(2+)</name>
        <dbReference type="ChEBI" id="CHEBI:18420"/>
    </cofactor>
</comment>
<comment type="caution">
    <text evidence="7">The sequence shown here is derived from an EMBL/GenBank/DDBJ whole genome shotgun (WGS) entry which is preliminary data.</text>
</comment>
<evidence type="ECO:0000256" key="5">
    <source>
        <dbReference type="ARBA" id="ARBA00038887"/>
    </source>
</evidence>
<keyword evidence="8" id="KW-1185">Reference proteome</keyword>
<gene>
    <name evidence="7" type="ORF">CDQ92_07840</name>
</gene>